<feature type="coiled-coil region" evidence="1">
    <location>
        <begin position="112"/>
        <end position="161"/>
    </location>
</feature>
<evidence type="ECO:0000256" key="1">
    <source>
        <dbReference type="SAM" id="Coils"/>
    </source>
</evidence>
<evidence type="ECO:0000313" key="2">
    <source>
        <dbReference type="EMBL" id="PTH78261.1"/>
    </source>
</evidence>
<proteinExistence type="predicted"/>
<dbReference type="Proteomes" id="UP000241986">
    <property type="component" value="Unassembled WGS sequence"/>
</dbReference>
<organism evidence="2 3">
    <name type="scientific">Aeromonas veronii</name>
    <dbReference type="NCBI Taxonomy" id="654"/>
    <lineage>
        <taxon>Bacteria</taxon>
        <taxon>Pseudomonadati</taxon>
        <taxon>Pseudomonadota</taxon>
        <taxon>Gammaproteobacteria</taxon>
        <taxon>Aeromonadales</taxon>
        <taxon>Aeromonadaceae</taxon>
        <taxon>Aeromonas</taxon>
    </lineage>
</organism>
<name>A0A2T4MUI4_AERVE</name>
<sequence>MAHRAVVEAVKEANGGSIPLDLADHFLLAQGVDIENATVSPGAGDINALEQLGLDPLLSLFGYWGVPSKACIGNAFPPAGSTGMFGGGARTIMFERNTELLELLDQEQKDRLENILVEQSEASVDIQELKNKKKELTKKAKNATKEEKEELYKQMNAIDEAIVSRKDEKTEAKESIRRPIDQYEAIAAGTEMSHRMDIKGATQVELGLFLAALAELARDPFMGGHRNHDCGRIEARWTVKTWPAGALAPIEVGSVEITPNGFIMTGDLLNSAYNAWLEARTNIRFGKPATE</sequence>
<reference evidence="2 3" key="1">
    <citation type="submission" date="2018-03" db="EMBL/GenBank/DDBJ databases">
        <title>Aeromonas veronii whole genome sequencing and analysis.</title>
        <authorList>
            <person name="Xie H."/>
            <person name="Liu T."/>
            <person name="Wang K."/>
        </authorList>
    </citation>
    <scope>NUCLEOTIDE SEQUENCE [LARGE SCALE GENOMIC DNA]</scope>
    <source>
        <strain evidence="2 3">XH.VA.1</strain>
    </source>
</reference>
<keyword evidence="1" id="KW-0175">Coiled coil</keyword>
<comment type="caution">
    <text evidence="2">The sequence shown here is derived from an EMBL/GenBank/DDBJ whole genome shotgun (WGS) entry which is preliminary data.</text>
</comment>
<dbReference type="EMBL" id="PZKL01000060">
    <property type="protein sequence ID" value="PTH78261.1"/>
    <property type="molecule type" value="Genomic_DNA"/>
</dbReference>
<protein>
    <submittedName>
        <fullName evidence="2">CRISPR-associated protein Csf2</fullName>
    </submittedName>
</protein>
<accession>A0A2T4MUI4</accession>
<gene>
    <name evidence="2" type="ORF">DAA48_25960</name>
</gene>
<evidence type="ECO:0000313" key="3">
    <source>
        <dbReference type="Proteomes" id="UP000241986"/>
    </source>
</evidence>
<dbReference type="AlphaFoldDB" id="A0A2T4MUI4"/>